<proteinExistence type="predicted"/>
<accession>A0ABX6YLL3</accession>
<evidence type="ECO:0000313" key="2">
    <source>
        <dbReference type="Proteomes" id="UP000662814"/>
    </source>
</evidence>
<dbReference type="EMBL" id="CP061169">
    <property type="protein sequence ID" value="QPZ39729.1"/>
    <property type="molecule type" value="Genomic_DNA"/>
</dbReference>
<organism evidence="1 2">
    <name type="scientific">Paramicrobacterium chengjingii</name>
    <dbReference type="NCBI Taxonomy" id="2769067"/>
    <lineage>
        <taxon>Bacteria</taxon>
        <taxon>Bacillati</taxon>
        <taxon>Actinomycetota</taxon>
        <taxon>Actinomycetes</taxon>
        <taxon>Micrococcales</taxon>
        <taxon>Microbacteriaceae</taxon>
        <taxon>Paramicrobacterium</taxon>
    </lineage>
</organism>
<dbReference type="Proteomes" id="UP000662814">
    <property type="component" value="Chromosome"/>
</dbReference>
<dbReference type="InterPro" id="IPR011604">
    <property type="entry name" value="PDDEXK-like_dom_sf"/>
</dbReference>
<dbReference type="SUPFAM" id="SSF52980">
    <property type="entry name" value="Restriction endonuclease-like"/>
    <property type="match status" value="1"/>
</dbReference>
<dbReference type="Gene3D" id="3.90.320.10">
    <property type="match status" value="1"/>
</dbReference>
<gene>
    <name evidence="1" type="ORF">HCR76_06700</name>
</gene>
<protein>
    <recommendedName>
        <fullName evidence="3">Recombinase</fullName>
    </recommendedName>
</protein>
<keyword evidence="2" id="KW-1185">Reference proteome</keyword>
<reference evidence="1 2" key="1">
    <citation type="submission" date="2020-12" db="EMBL/GenBank/DDBJ databases">
        <title>Microbacterium sp. HY060.</title>
        <authorList>
            <person name="Zhou J."/>
        </authorList>
    </citation>
    <scope>NUCLEOTIDE SEQUENCE [LARGE SCALE GENOMIC DNA]</scope>
    <source>
        <strain evidence="1 2">HY60</strain>
    </source>
</reference>
<evidence type="ECO:0000313" key="1">
    <source>
        <dbReference type="EMBL" id="QPZ39729.1"/>
    </source>
</evidence>
<sequence length="205" mass="22654">MSDLTVNQLSWADRILDDGTNRARWLASRLPVIGASDAAKLSKPGSVDKYLAAKLASKTFHGNDYTESGHRWEPMMLAWAGIAENKALIHSPGEKGFAATPDGAEAMRGAECKAKHGKVVAGPSLAEWRQLAWQFVCVPEFESIEFIWVELIDGDIRPGLHGEPKSLTVTRDHEKIRELTPRILPIATDLLARLRVALSYERNLS</sequence>
<dbReference type="InterPro" id="IPR011335">
    <property type="entry name" value="Restrct_endonuc-II-like"/>
</dbReference>
<name>A0ABX6YLL3_9MICO</name>
<evidence type="ECO:0008006" key="3">
    <source>
        <dbReference type="Google" id="ProtNLM"/>
    </source>
</evidence>
<dbReference type="RefSeq" id="WP_166989376.1">
    <property type="nucleotide sequence ID" value="NZ_CP061169.1"/>
</dbReference>